<name>A0ABQ9EIL5_TEGGR</name>
<proteinExistence type="predicted"/>
<dbReference type="Proteomes" id="UP001217089">
    <property type="component" value="Unassembled WGS sequence"/>
</dbReference>
<feature type="transmembrane region" description="Helical" evidence="1">
    <location>
        <begin position="12"/>
        <end position="30"/>
    </location>
</feature>
<reference evidence="2 3" key="1">
    <citation type="submission" date="2022-12" db="EMBL/GenBank/DDBJ databases">
        <title>Chromosome-level genome of Tegillarca granosa.</title>
        <authorList>
            <person name="Kim J."/>
        </authorList>
    </citation>
    <scope>NUCLEOTIDE SEQUENCE [LARGE SCALE GENOMIC DNA]</scope>
    <source>
        <strain evidence="2">Teg-2019</strain>
        <tissue evidence="2">Adductor muscle</tissue>
    </source>
</reference>
<protein>
    <submittedName>
        <fullName evidence="2">Uncharacterized protein</fullName>
    </submittedName>
</protein>
<evidence type="ECO:0000256" key="1">
    <source>
        <dbReference type="SAM" id="Phobius"/>
    </source>
</evidence>
<comment type="caution">
    <text evidence="2">The sequence shown here is derived from an EMBL/GenBank/DDBJ whole genome shotgun (WGS) entry which is preliminary data.</text>
</comment>
<accession>A0ABQ9EIL5</accession>
<keyword evidence="1" id="KW-0812">Transmembrane</keyword>
<feature type="transmembrane region" description="Helical" evidence="1">
    <location>
        <begin position="42"/>
        <end position="62"/>
    </location>
</feature>
<keyword evidence="1" id="KW-0472">Membrane</keyword>
<dbReference type="EMBL" id="JARBDR010000859">
    <property type="protein sequence ID" value="KAJ8305123.1"/>
    <property type="molecule type" value="Genomic_DNA"/>
</dbReference>
<sequence>MMFYTINLFHVLYPWVLTFNLISRPTVVVLTQMHLSLRFHVIIVLFFQTVRTAVFVSKIFIYL</sequence>
<evidence type="ECO:0000313" key="3">
    <source>
        <dbReference type="Proteomes" id="UP001217089"/>
    </source>
</evidence>
<gene>
    <name evidence="2" type="ORF">KUTeg_017325</name>
</gene>
<feature type="non-terminal residue" evidence="2">
    <location>
        <position position="63"/>
    </location>
</feature>
<keyword evidence="1" id="KW-1133">Transmembrane helix</keyword>
<organism evidence="2 3">
    <name type="scientific">Tegillarca granosa</name>
    <name type="common">Malaysian cockle</name>
    <name type="synonym">Anadara granosa</name>
    <dbReference type="NCBI Taxonomy" id="220873"/>
    <lineage>
        <taxon>Eukaryota</taxon>
        <taxon>Metazoa</taxon>
        <taxon>Spiralia</taxon>
        <taxon>Lophotrochozoa</taxon>
        <taxon>Mollusca</taxon>
        <taxon>Bivalvia</taxon>
        <taxon>Autobranchia</taxon>
        <taxon>Pteriomorphia</taxon>
        <taxon>Arcoida</taxon>
        <taxon>Arcoidea</taxon>
        <taxon>Arcidae</taxon>
        <taxon>Tegillarca</taxon>
    </lineage>
</organism>
<evidence type="ECO:0000313" key="2">
    <source>
        <dbReference type="EMBL" id="KAJ8305123.1"/>
    </source>
</evidence>
<keyword evidence="3" id="KW-1185">Reference proteome</keyword>